<dbReference type="GO" id="GO:0016757">
    <property type="term" value="F:glycosyltransferase activity"/>
    <property type="evidence" value="ECO:0007669"/>
    <property type="project" value="InterPro"/>
</dbReference>
<sequence>MHGARRARSCAPEGNGPGRVRSCDARLLRRCVGQWHDTGGSVRPPIRLKVLHVIPSLSSTDGGPSRAIALMERALSAQGVTVETAATDDDGPGRHNGKPCATPLPENGVVRRYFSKRRDFYKAAPSFGEWIGQHVRDYDLVHIHALFSYMPMAAARAARRAGVPYIVRPLGTLNSYGMANRRPLLKSLSMRWIEGPALRHAAAVHFTSEDEAVQARMTGVAMREQVIPLGVEIEPFGAAGMRLPRPEAPRILFLSRLDPKKNIEGLLDAFALLLKDLPQATLVVAGTGEPAYVEALQRRAQQLHVAASVQWPGHVQGDAKVAAFANADVFALPSFSENFGIAAAEALAQGLPCLLGEGVALAGDVAQAAAGVAVKPDAAAIALGLQRIIGGGMYASMARNAASLARDRYSAEAMGIRLKTLYTDILRLT</sequence>
<feature type="domain" description="Glycosyl transferase family 1" evidence="1">
    <location>
        <begin position="247"/>
        <end position="401"/>
    </location>
</feature>
<comment type="caution">
    <text evidence="3">The sequence shown here is derived from an EMBL/GenBank/DDBJ whole genome shotgun (WGS) entry which is preliminary data.</text>
</comment>
<dbReference type="PANTHER" id="PTHR45947">
    <property type="entry name" value="SULFOQUINOVOSYL TRANSFERASE SQD2"/>
    <property type="match status" value="1"/>
</dbReference>
<keyword evidence="4" id="KW-1185">Reference proteome</keyword>
<dbReference type="InterPro" id="IPR050194">
    <property type="entry name" value="Glycosyltransferase_grp1"/>
</dbReference>
<proteinExistence type="predicted"/>
<gene>
    <name evidence="3" type="ORF">GHT07_06130</name>
</gene>
<evidence type="ECO:0000259" key="2">
    <source>
        <dbReference type="Pfam" id="PF13579"/>
    </source>
</evidence>
<evidence type="ECO:0000313" key="4">
    <source>
        <dbReference type="Proteomes" id="UP000487350"/>
    </source>
</evidence>
<evidence type="ECO:0000313" key="3">
    <source>
        <dbReference type="EMBL" id="MRD46845.1"/>
    </source>
</evidence>
<dbReference type="AlphaFoldDB" id="A0A844ARH7"/>
<dbReference type="OrthoDB" id="433681at2"/>
<reference evidence="3 4" key="1">
    <citation type="submission" date="2019-11" db="EMBL/GenBank/DDBJ databases">
        <title>Caenimonas koreensis gen. nov., sp. nov., isolated from activated sludge.</title>
        <authorList>
            <person name="Seung H.R."/>
        </authorList>
    </citation>
    <scope>NUCLEOTIDE SEQUENCE [LARGE SCALE GENOMIC DNA]</scope>
    <source>
        <strain evidence="3 4">EMB320</strain>
    </source>
</reference>
<organism evidence="3 4">
    <name type="scientific">Caenimonas koreensis DSM 17982</name>
    <dbReference type="NCBI Taxonomy" id="1121255"/>
    <lineage>
        <taxon>Bacteria</taxon>
        <taxon>Pseudomonadati</taxon>
        <taxon>Pseudomonadota</taxon>
        <taxon>Betaproteobacteria</taxon>
        <taxon>Burkholderiales</taxon>
        <taxon>Comamonadaceae</taxon>
        <taxon>Caenimonas</taxon>
    </lineage>
</organism>
<feature type="domain" description="Glycosyltransferase subfamily 4-like N-terminal" evidence="2">
    <location>
        <begin position="62"/>
        <end position="230"/>
    </location>
</feature>
<dbReference type="Pfam" id="PF13579">
    <property type="entry name" value="Glyco_trans_4_4"/>
    <property type="match status" value="1"/>
</dbReference>
<keyword evidence="3" id="KW-0808">Transferase</keyword>
<accession>A0A844ARH7</accession>
<dbReference type="InterPro" id="IPR028098">
    <property type="entry name" value="Glyco_trans_4-like_N"/>
</dbReference>
<dbReference type="SUPFAM" id="SSF53756">
    <property type="entry name" value="UDP-Glycosyltransferase/glycogen phosphorylase"/>
    <property type="match status" value="1"/>
</dbReference>
<dbReference type="Proteomes" id="UP000487350">
    <property type="component" value="Unassembled WGS sequence"/>
</dbReference>
<protein>
    <submittedName>
        <fullName evidence="3">Glycosyltransferase</fullName>
    </submittedName>
</protein>
<dbReference type="Gene3D" id="3.40.50.2000">
    <property type="entry name" value="Glycogen Phosphorylase B"/>
    <property type="match status" value="2"/>
</dbReference>
<evidence type="ECO:0000259" key="1">
    <source>
        <dbReference type="Pfam" id="PF00534"/>
    </source>
</evidence>
<name>A0A844ARH7_9BURK</name>
<dbReference type="InterPro" id="IPR001296">
    <property type="entry name" value="Glyco_trans_1"/>
</dbReference>
<dbReference type="PANTHER" id="PTHR45947:SF3">
    <property type="entry name" value="SULFOQUINOVOSYL TRANSFERASE SQD2"/>
    <property type="match status" value="1"/>
</dbReference>
<dbReference type="EMBL" id="WJBU01000005">
    <property type="protein sequence ID" value="MRD46845.1"/>
    <property type="molecule type" value="Genomic_DNA"/>
</dbReference>
<dbReference type="Pfam" id="PF00534">
    <property type="entry name" value="Glycos_transf_1"/>
    <property type="match status" value="1"/>
</dbReference>